<dbReference type="PATRIC" id="fig|616990.3.peg.1112"/>
<evidence type="ECO:0008006" key="5">
    <source>
        <dbReference type="Google" id="ProtNLM"/>
    </source>
</evidence>
<dbReference type="STRING" id="616990.IV54_GL001029"/>
<dbReference type="RefSeq" id="WP_057877814.1">
    <property type="nucleotide sequence ID" value="NZ_JQCA01000029.1"/>
</dbReference>
<keyword evidence="2" id="KW-0732">Signal</keyword>
<feature type="region of interest" description="Disordered" evidence="1">
    <location>
        <begin position="479"/>
        <end position="509"/>
    </location>
</feature>
<feature type="chain" id="PRO_5006420134" description="WxL domain-containing protein" evidence="2">
    <location>
        <begin position="31"/>
        <end position="549"/>
    </location>
</feature>
<accession>A0A0R2LSP7</accession>
<protein>
    <recommendedName>
        <fullName evidence="5">WxL domain-containing protein</fullName>
    </recommendedName>
</protein>
<name>A0A0R2LSP7_9LACO</name>
<evidence type="ECO:0000313" key="4">
    <source>
        <dbReference type="Proteomes" id="UP000051906"/>
    </source>
</evidence>
<feature type="compositionally biased region" description="Polar residues" evidence="1">
    <location>
        <begin position="495"/>
        <end position="506"/>
    </location>
</feature>
<gene>
    <name evidence="3" type="ORF">IV54_GL001029</name>
</gene>
<keyword evidence="4" id="KW-1185">Reference proteome</keyword>
<evidence type="ECO:0000256" key="2">
    <source>
        <dbReference type="SAM" id="SignalP"/>
    </source>
</evidence>
<dbReference type="EMBL" id="JQCA01000029">
    <property type="protein sequence ID" value="KRO04623.1"/>
    <property type="molecule type" value="Genomic_DNA"/>
</dbReference>
<organism evidence="3 4">
    <name type="scientific">Levilactobacillus paucivorans</name>
    <dbReference type="NCBI Taxonomy" id="616990"/>
    <lineage>
        <taxon>Bacteria</taxon>
        <taxon>Bacillati</taxon>
        <taxon>Bacillota</taxon>
        <taxon>Bacilli</taxon>
        <taxon>Lactobacillales</taxon>
        <taxon>Lactobacillaceae</taxon>
        <taxon>Levilactobacillus</taxon>
    </lineage>
</organism>
<proteinExistence type="predicted"/>
<comment type="caution">
    <text evidence="3">The sequence shown here is derived from an EMBL/GenBank/DDBJ whole genome shotgun (WGS) entry which is preliminary data.</text>
</comment>
<dbReference type="AlphaFoldDB" id="A0A0R2LSP7"/>
<dbReference type="OrthoDB" id="2254248at2"/>
<feature type="signal peptide" evidence="2">
    <location>
        <begin position="1"/>
        <end position="30"/>
    </location>
</feature>
<dbReference type="Proteomes" id="UP000051906">
    <property type="component" value="Unassembled WGS sequence"/>
</dbReference>
<sequence length="549" mass="57110">MKLKKLLLQLSLLLTFVSAGSLVVSTSAHALGNPSGVDADATQLSGNTYNSQRDAANLVDGSTNGGDYGPGSYPNQDSGVYANGVSGGRITTKTTKFWVKFTAPDYGSMHLTHGYFNQKVYPDISYTFNGKPISLVRNSVTSWITGTPTSVTKFPSGWTELDVDLRGLGDTITLPINIGFSYDYKEDYVAEGTAMYYTVQLKADPDVIKNMGDITIDGGGTIASSAHTVTGTAQPNLKVKLTGLDGTHVAQADSTGKFTINLGTDTLKTLNATSSITATEYNDFGDSKSASATVVNTVPLTITSGTPSLTVSPDDWDAHIAGKSSSEIATWIASQTGMTATKPDGTTPSTLAYDTTDGDSLKATVAGGTQDVTMNVSDADGNASTTPATISVTRGAGKLQFGDMTNMVFGNGATLPIPGQKTLYAPGDYQINISDTREMGSAWYVTANATPMTATDGSNRTLSGHIVYEDGNGTRTQLDSGNAVPVASGKRDSNSTDIAKSWNQDGKSYDGSSVPAGVYLDANPNIYAAGGATGYSGSITWSLTDAPGN</sequence>
<evidence type="ECO:0000313" key="3">
    <source>
        <dbReference type="EMBL" id="KRO04623.1"/>
    </source>
</evidence>
<reference evidence="3 4" key="1">
    <citation type="journal article" date="2015" name="Genome Announc.">
        <title>Expanding the biotechnology potential of lactobacilli through comparative genomics of 213 strains and associated genera.</title>
        <authorList>
            <person name="Sun Z."/>
            <person name="Harris H.M."/>
            <person name="McCann A."/>
            <person name="Guo C."/>
            <person name="Argimon S."/>
            <person name="Zhang W."/>
            <person name="Yang X."/>
            <person name="Jeffery I.B."/>
            <person name="Cooney J.C."/>
            <person name="Kagawa T.F."/>
            <person name="Liu W."/>
            <person name="Song Y."/>
            <person name="Salvetti E."/>
            <person name="Wrobel A."/>
            <person name="Rasinkangas P."/>
            <person name="Parkhill J."/>
            <person name="Rea M.C."/>
            <person name="O'Sullivan O."/>
            <person name="Ritari J."/>
            <person name="Douillard F.P."/>
            <person name="Paul Ross R."/>
            <person name="Yang R."/>
            <person name="Briner A.E."/>
            <person name="Felis G.E."/>
            <person name="de Vos W.M."/>
            <person name="Barrangou R."/>
            <person name="Klaenhammer T.R."/>
            <person name="Caufield P.W."/>
            <person name="Cui Y."/>
            <person name="Zhang H."/>
            <person name="O'Toole P.W."/>
        </authorList>
    </citation>
    <scope>NUCLEOTIDE SEQUENCE [LARGE SCALE GENOMIC DNA]</scope>
    <source>
        <strain evidence="3 4">DSM 22467</strain>
    </source>
</reference>
<evidence type="ECO:0000256" key="1">
    <source>
        <dbReference type="SAM" id="MobiDB-lite"/>
    </source>
</evidence>